<gene>
    <name evidence="1" type="ORF">TNIN_198151</name>
</gene>
<reference evidence="1" key="1">
    <citation type="submission" date="2020-08" db="EMBL/GenBank/DDBJ databases">
        <title>Multicomponent nature underlies the extraordinary mechanical properties of spider dragline silk.</title>
        <authorList>
            <person name="Kono N."/>
            <person name="Nakamura H."/>
            <person name="Mori M."/>
            <person name="Yoshida Y."/>
            <person name="Ohtoshi R."/>
            <person name="Malay A.D."/>
            <person name="Moran D.A.P."/>
            <person name="Tomita M."/>
            <person name="Numata K."/>
            <person name="Arakawa K."/>
        </authorList>
    </citation>
    <scope>NUCLEOTIDE SEQUENCE</scope>
</reference>
<sequence>MTSWNANDIFDVGVVNLYLKKWENDQLSVSRMSSMVFCTLVKCCYSLGVARGNSCEMCDPTAFFGWDTHLALEKQSRAIPVHNTHPTLLELTEGESLGTLLFPSFVCQIV</sequence>
<evidence type="ECO:0000313" key="2">
    <source>
        <dbReference type="Proteomes" id="UP000886998"/>
    </source>
</evidence>
<evidence type="ECO:0000313" key="1">
    <source>
        <dbReference type="EMBL" id="GFY58551.1"/>
    </source>
</evidence>
<dbReference type="Proteomes" id="UP000886998">
    <property type="component" value="Unassembled WGS sequence"/>
</dbReference>
<name>A0A8X6XSK3_9ARAC</name>
<accession>A0A8X6XSK3</accession>
<protein>
    <submittedName>
        <fullName evidence="1">Uncharacterized protein</fullName>
    </submittedName>
</protein>
<keyword evidence="2" id="KW-1185">Reference proteome</keyword>
<comment type="caution">
    <text evidence="1">The sequence shown here is derived from an EMBL/GenBank/DDBJ whole genome shotgun (WGS) entry which is preliminary data.</text>
</comment>
<dbReference type="EMBL" id="BMAV01012150">
    <property type="protein sequence ID" value="GFY58551.1"/>
    <property type="molecule type" value="Genomic_DNA"/>
</dbReference>
<proteinExistence type="predicted"/>
<organism evidence="1 2">
    <name type="scientific">Trichonephila inaurata madagascariensis</name>
    <dbReference type="NCBI Taxonomy" id="2747483"/>
    <lineage>
        <taxon>Eukaryota</taxon>
        <taxon>Metazoa</taxon>
        <taxon>Ecdysozoa</taxon>
        <taxon>Arthropoda</taxon>
        <taxon>Chelicerata</taxon>
        <taxon>Arachnida</taxon>
        <taxon>Araneae</taxon>
        <taxon>Araneomorphae</taxon>
        <taxon>Entelegynae</taxon>
        <taxon>Araneoidea</taxon>
        <taxon>Nephilidae</taxon>
        <taxon>Trichonephila</taxon>
        <taxon>Trichonephila inaurata</taxon>
    </lineage>
</organism>
<dbReference type="AlphaFoldDB" id="A0A8X6XSK3"/>